<comment type="caution">
    <text evidence="5">The sequence shown here is derived from an EMBL/GenBank/DDBJ whole genome shotgun (WGS) entry which is preliminary data.</text>
</comment>
<evidence type="ECO:0000313" key="6">
    <source>
        <dbReference type="Proteomes" id="UP000030518"/>
    </source>
</evidence>
<dbReference type="Gene3D" id="2.180.10.10">
    <property type="entry name" value="RHS repeat-associated core"/>
    <property type="match status" value="1"/>
</dbReference>
<feature type="chain" id="PRO_5002007333" evidence="3">
    <location>
        <begin position="23"/>
        <end position="1463"/>
    </location>
</feature>
<keyword evidence="6" id="KW-1185">Reference proteome</keyword>
<dbReference type="STRING" id="1300345.LF41_2464"/>
<accession>A0A0A2WMJ5</accession>
<evidence type="ECO:0000313" key="5">
    <source>
        <dbReference type="EMBL" id="KGQ19957.1"/>
    </source>
</evidence>
<organism evidence="5 6">
    <name type="scientific">Lysobacter dokdonensis DS-58</name>
    <dbReference type="NCBI Taxonomy" id="1300345"/>
    <lineage>
        <taxon>Bacteria</taxon>
        <taxon>Pseudomonadati</taxon>
        <taxon>Pseudomonadota</taxon>
        <taxon>Gammaproteobacteria</taxon>
        <taxon>Lysobacterales</taxon>
        <taxon>Lysobacteraceae</taxon>
        <taxon>Noviluteimonas</taxon>
    </lineage>
</organism>
<dbReference type="Proteomes" id="UP000030518">
    <property type="component" value="Unassembled WGS sequence"/>
</dbReference>
<evidence type="ECO:0000259" key="4">
    <source>
        <dbReference type="Pfam" id="PF25023"/>
    </source>
</evidence>
<keyword evidence="1" id="KW-0677">Repeat</keyword>
<dbReference type="RefSeq" id="WP_052116162.1">
    <property type="nucleotide sequence ID" value="NZ_JRKJ01000005.1"/>
</dbReference>
<dbReference type="eggNOG" id="COG3209">
    <property type="taxonomic scope" value="Bacteria"/>
</dbReference>
<dbReference type="PANTHER" id="PTHR32305">
    <property type="match status" value="1"/>
</dbReference>
<reference evidence="5 6" key="1">
    <citation type="submission" date="2014-09" db="EMBL/GenBank/DDBJ databases">
        <title>Genome sequences of Lysobacter dokdonensis DS-58.</title>
        <authorList>
            <person name="Kim J.F."/>
            <person name="Kwak M.-J."/>
        </authorList>
    </citation>
    <scope>NUCLEOTIDE SEQUENCE [LARGE SCALE GENOMIC DNA]</scope>
    <source>
        <strain evidence="5 6">DS-58</strain>
    </source>
</reference>
<evidence type="ECO:0000256" key="2">
    <source>
        <dbReference type="SAM" id="MobiDB-lite"/>
    </source>
</evidence>
<evidence type="ECO:0000256" key="1">
    <source>
        <dbReference type="ARBA" id="ARBA00022737"/>
    </source>
</evidence>
<proteinExistence type="predicted"/>
<dbReference type="InterPro" id="IPR050708">
    <property type="entry name" value="T6SS_VgrG/RHS"/>
</dbReference>
<dbReference type="Pfam" id="PF25023">
    <property type="entry name" value="TEN_YD-shell"/>
    <property type="match status" value="1"/>
</dbReference>
<feature type="signal peptide" evidence="3">
    <location>
        <begin position="1"/>
        <end position="22"/>
    </location>
</feature>
<keyword evidence="3" id="KW-0732">Signal</keyword>
<dbReference type="PATRIC" id="fig|1300345.3.peg.1032"/>
<dbReference type="OrthoDB" id="6904246at2"/>
<dbReference type="EMBL" id="JRKJ01000005">
    <property type="protein sequence ID" value="KGQ19957.1"/>
    <property type="molecule type" value="Genomic_DNA"/>
</dbReference>
<dbReference type="InterPro" id="IPR056823">
    <property type="entry name" value="TEN-like_YD-shell"/>
</dbReference>
<feature type="region of interest" description="Disordered" evidence="2">
    <location>
        <begin position="1429"/>
        <end position="1463"/>
    </location>
</feature>
<gene>
    <name evidence="5" type="ORF">LF41_2464</name>
</gene>
<protein>
    <submittedName>
        <fullName evidence="5">Bacteriocin ORF-A</fullName>
    </submittedName>
</protein>
<sequence>MDARRSLCFLILSGLLALSAGAARSAEIDADDEYARRIKVYRTIQPAGDTPFGEQINLYTGALSFRQVDVVLEGTGPSISLTRNTATLLADTKIDKPHAFGDWTLSIPRIETLVDKSGGWFIAAAAADKHKRCSLFDRPWYPTQIEKGWFGIELVDGAGDRHALLKRATGNTLQPAMTDAHGAPMAFPIVTQGNWQVACLPSTRNGQPGEAFLAVDPSGTRYWFDHLVYDTADTITENDMGTIIRQRRALATMFVSRIVDRFGNTIVFDYGGDDTLDAIAADDGREVAIAWRSDARLVDRIIVQPRAAQPRIWRYEYRNVTADSGELAAVVMPDASRWGFALRGLGSGGVPSNARTKCGTRTLGNTGAPSVSRVTSPAGLTGTFEIAPTWHARSYVPSACAQPPNSDPFEDNPPLFGTGTLVRKTFEGPGVPPQSWSYAFAPAVGSTTSDACAKDATCADTKWVDVLGPDGNRARYTYANRWGPTEGKLLRLERFQGNPGVALRTESHAYAAHDRGPWPASLGHGFEDARSNASKSTTWTPQVERTIVQQGRTFRWRASSFDAYSNPLTVTRSSDVGPGYSRTDTTAYHNDTRLWVLGQVASSTNTDATPHLVESSAVFDHATALPTQVFAFGQLQRTLAYDARGHLSAVSDGRDTPAYDTTVALTDFRRGIPQTIRYPDGTSRSAHVDDFGQIEWVQDEAGHRTCHRFDAMGRLAGVFHPNDAPAACDLAESQWNAARRTFEQAAVAQLGLAPGHWVETQRTGAGVEKTYFDALWRPVVTERYDDTNAVTRDATLSQRVTRYAPLGGVAFESYPLKGVADYASVVHGTRTTYDALGRPTEVRQDSELGVLATHYAYLDGFQSRVTPPRGVATTTQYQAFDQPATDRPVYQALPEGVHTDIPRDVFGKPRAITRRTLDRSLQQTRLYRYDAAQRQCATYEPETGTTMQGYDAAGNVAWSASGLPWGIVCDADGASTPVAARKSTRTYDQRNRLIALEFADDIGEQVWTYTPDGLPKSAWTWNGPGRTEGVYNAWRYNGRRMLDGSGEMQHHPGRYTWTLGYGYDRNGAVTARHLPDTSSVLFQVDALGSTTGISGTSGTYVSNASRHPNGALQGFTYGNGIAHEGALNARGLPDRSRDAHGGIAVFDDSYAYDGNGNLAAISDGLPGGHGDRTMTYDALDRLASVSSPSFNGTIGYAYDVLDNLRTLTAPARAATGTMPAVAERKLRYCYLSNTNALQLLKSESTDCTDGTAVSGFHFDVQGNLANRDGHAYDFSQDNRLRAVRDKETYRYDAHGRRVQQASPTRGTILSFYDREGRLAFQKDERTGKNLAYVSLDDRLVMVREQPTAGGAPTLKFQHTDALGTPVAVTGLDRKVLERSHYEPYGALINRPIDDGPGYTGHVEDAQTQLTYMQQRYYDSEIGRFTSIDPTVVDTGTVPQPARGSTREERRDHVRQRTHLEQTR</sequence>
<dbReference type="InterPro" id="IPR022385">
    <property type="entry name" value="Rhs_assc_core"/>
</dbReference>
<name>A0A0A2WMJ5_9GAMM</name>
<dbReference type="PANTHER" id="PTHR32305:SF15">
    <property type="entry name" value="PROTEIN RHSA-RELATED"/>
    <property type="match status" value="1"/>
</dbReference>
<evidence type="ECO:0000256" key="3">
    <source>
        <dbReference type="SAM" id="SignalP"/>
    </source>
</evidence>
<dbReference type="NCBIfam" id="TIGR03696">
    <property type="entry name" value="Rhs_assc_core"/>
    <property type="match status" value="1"/>
</dbReference>
<feature type="domain" description="Teneurin-like YD-shell" evidence="4">
    <location>
        <begin position="1174"/>
        <end position="1429"/>
    </location>
</feature>